<dbReference type="InterPro" id="IPR012132">
    <property type="entry name" value="GMC_OxRdtase"/>
</dbReference>
<dbReference type="SUPFAM" id="SSF51905">
    <property type="entry name" value="FAD/NAD(P)-binding domain"/>
    <property type="match status" value="1"/>
</dbReference>
<dbReference type="GO" id="GO:0016614">
    <property type="term" value="F:oxidoreductase activity, acting on CH-OH group of donors"/>
    <property type="evidence" value="ECO:0007669"/>
    <property type="project" value="InterPro"/>
</dbReference>
<dbReference type="AlphaFoldDB" id="A0AA38RLY5"/>
<evidence type="ECO:0000313" key="5">
    <source>
        <dbReference type="EMBL" id="KAJ9144191.1"/>
    </source>
</evidence>
<organism evidence="5 6">
    <name type="scientific">Pleurostoma richardsiae</name>
    <dbReference type="NCBI Taxonomy" id="41990"/>
    <lineage>
        <taxon>Eukaryota</taxon>
        <taxon>Fungi</taxon>
        <taxon>Dikarya</taxon>
        <taxon>Ascomycota</taxon>
        <taxon>Pezizomycotina</taxon>
        <taxon>Sordariomycetes</taxon>
        <taxon>Sordariomycetidae</taxon>
        <taxon>Calosphaeriales</taxon>
        <taxon>Pleurostomataceae</taxon>
        <taxon>Pleurostoma</taxon>
    </lineage>
</organism>
<dbReference type="PROSITE" id="PS00624">
    <property type="entry name" value="GMC_OXRED_2"/>
    <property type="match status" value="1"/>
</dbReference>
<feature type="domain" description="Glucose-methanol-choline oxidoreductase N-terminal" evidence="4">
    <location>
        <begin position="288"/>
        <end position="302"/>
    </location>
</feature>
<gene>
    <name evidence="5" type="ORF">NKR23_g6124</name>
</gene>
<dbReference type="Pfam" id="PF00732">
    <property type="entry name" value="GMC_oxred_N"/>
    <property type="match status" value="1"/>
</dbReference>
<dbReference type="InterPro" id="IPR000172">
    <property type="entry name" value="GMC_OxRdtase_N"/>
</dbReference>
<feature type="region of interest" description="Disordered" evidence="3">
    <location>
        <begin position="550"/>
        <end position="575"/>
    </location>
</feature>
<reference evidence="5" key="1">
    <citation type="submission" date="2022-07" db="EMBL/GenBank/DDBJ databases">
        <title>Fungi with potential for degradation of polypropylene.</title>
        <authorList>
            <person name="Gostincar C."/>
        </authorList>
    </citation>
    <scope>NUCLEOTIDE SEQUENCE</scope>
    <source>
        <strain evidence="5">EXF-13308</strain>
    </source>
</reference>
<evidence type="ECO:0000313" key="6">
    <source>
        <dbReference type="Proteomes" id="UP001174694"/>
    </source>
</evidence>
<evidence type="ECO:0000259" key="4">
    <source>
        <dbReference type="PROSITE" id="PS00624"/>
    </source>
</evidence>
<dbReference type="GO" id="GO:0050660">
    <property type="term" value="F:flavin adenine dinucleotide binding"/>
    <property type="evidence" value="ECO:0007669"/>
    <property type="project" value="InterPro"/>
</dbReference>
<dbReference type="Gene3D" id="3.50.50.60">
    <property type="entry name" value="FAD/NAD(P)-binding domain"/>
    <property type="match status" value="2"/>
</dbReference>
<dbReference type="PANTHER" id="PTHR11552:SF219">
    <property type="entry name" value="GLUCOSE-METHANOL-CHOLINE OXIDOREDUCTASE N-TERMINAL DOMAIN-CONTAINING PROTEIN"/>
    <property type="match status" value="1"/>
</dbReference>
<name>A0AA38RLY5_9PEZI</name>
<dbReference type="Pfam" id="PF05199">
    <property type="entry name" value="GMC_oxred_C"/>
    <property type="match status" value="1"/>
</dbReference>
<proteinExistence type="inferred from homology"/>
<evidence type="ECO:0000256" key="2">
    <source>
        <dbReference type="PIRSR" id="PIRSR000137-1"/>
    </source>
</evidence>
<feature type="active site" description="Proton donor" evidence="2">
    <location>
        <position position="609"/>
    </location>
</feature>
<dbReference type="Proteomes" id="UP001174694">
    <property type="component" value="Unassembled WGS sequence"/>
</dbReference>
<evidence type="ECO:0000256" key="1">
    <source>
        <dbReference type="ARBA" id="ARBA00010790"/>
    </source>
</evidence>
<dbReference type="Gene3D" id="3.30.560.10">
    <property type="entry name" value="Glucose Oxidase, domain 3"/>
    <property type="match status" value="1"/>
</dbReference>
<protein>
    <submittedName>
        <fullName evidence="5">Alcohol oxidase</fullName>
    </submittedName>
</protein>
<accession>A0AA38RLY5</accession>
<keyword evidence="6" id="KW-1185">Reference proteome</keyword>
<sequence>MWPFTSYPEATAAEVDGREYDYIIVGGGTAGCVLASRLSEDPGVSVLVLEKGRVKDNMVSRIPLLSQTFYLYDLLQVQSTRYSEPIPTCDEKRTHLWTAEGVGGATRINGMLLTRGVPGGFNEWAGEMGLDDWSWEKVEPYFRRSENAVAHPGAEWRGHDGPIEVRQRGVPFIATKYMEKACAAVGLPSERDCNRPDAPAMGLFSLDVTIDKHGRRLSAYRAWLNRQIARERRSRLTVCTGVVASKLELDAQAGIVTGVHIVPAKPDLQGNQREYFVKAKREVIVCTGTMCTPQLLMLSGIGPKEQLQKHGVPLVKDLPQVGSNFSDHYSFPIMLQLPKLETLHILESAWALWYILLWLFFGVGLLASSSTPSTIFVRTTALDDETMDVRARDDDRDGSADNMDASQPRNIPDCEIMLTPVNCFDRPIPGHSMSSLYTTLVQPFSRGRVELASTEPRANPRIIYPLLTDPRDTVVMRRAIRFTLRLAEEFDKSGYPYPAPVVFGPGVNTATLEDLYSSSEPPASPVGWLASTPEPQAALVAGAAQLKPVPDAPAPAAAATPTQDKKEAKKKNEKPLVLETAAQAGKSWRTVTDEEIDAYARRVAVSSLHFSSTCRMASGEGEGVVDQRLRVFGFRNLRVADASVFPKVPSAHTMAATVMVAERCADFVKEERGERKVQ</sequence>
<dbReference type="EMBL" id="JANBVO010000017">
    <property type="protein sequence ID" value="KAJ9144191.1"/>
    <property type="molecule type" value="Genomic_DNA"/>
</dbReference>
<dbReference type="PIRSF" id="PIRSF000137">
    <property type="entry name" value="Alcohol_oxidase"/>
    <property type="match status" value="1"/>
</dbReference>
<evidence type="ECO:0000256" key="3">
    <source>
        <dbReference type="SAM" id="MobiDB-lite"/>
    </source>
</evidence>
<comment type="similarity">
    <text evidence="1">Belongs to the GMC oxidoreductase family.</text>
</comment>
<dbReference type="InterPro" id="IPR007867">
    <property type="entry name" value="GMC_OxRtase_C"/>
</dbReference>
<dbReference type="SUPFAM" id="SSF54373">
    <property type="entry name" value="FAD-linked reductases, C-terminal domain"/>
    <property type="match status" value="1"/>
</dbReference>
<feature type="active site" description="Proton acceptor" evidence="2">
    <location>
        <position position="652"/>
    </location>
</feature>
<dbReference type="PANTHER" id="PTHR11552">
    <property type="entry name" value="GLUCOSE-METHANOL-CHOLINE GMC OXIDOREDUCTASE"/>
    <property type="match status" value="1"/>
</dbReference>
<comment type="caution">
    <text evidence="5">The sequence shown here is derived from an EMBL/GenBank/DDBJ whole genome shotgun (WGS) entry which is preliminary data.</text>
</comment>
<dbReference type="InterPro" id="IPR036188">
    <property type="entry name" value="FAD/NAD-bd_sf"/>
</dbReference>